<accession>A0A2T7Q193</accession>
<dbReference type="SMART" id="SM01381">
    <property type="entry name" value="7TM_GPCR_Srsx"/>
    <property type="match status" value="1"/>
</dbReference>
<comment type="caution">
    <text evidence="12">The sequence shown here is derived from an EMBL/GenBank/DDBJ whole genome shotgun (WGS) entry which is preliminary data.</text>
</comment>
<keyword evidence="13" id="KW-1185">Reference proteome</keyword>
<dbReference type="SUPFAM" id="SSF81321">
    <property type="entry name" value="Family A G protein-coupled receptor-like"/>
    <property type="match status" value="1"/>
</dbReference>
<reference evidence="12 13" key="1">
    <citation type="submission" date="2018-04" db="EMBL/GenBank/DDBJ databases">
        <title>The genome of golden apple snail Pomacea canaliculata provides insight into stress tolerance and invasive adaptation.</title>
        <authorList>
            <person name="Liu C."/>
            <person name="Liu B."/>
            <person name="Ren Y."/>
            <person name="Zhang Y."/>
            <person name="Wang H."/>
            <person name="Li S."/>
            <person name="Jiang F."/>
            <person name="Yin L."/>
            <person name="Zhang G."/>
            <person name="Qian W."/>
            <person name="Fan W."/>
        </authorList>
    </citation>
    <scope>NUCLEOTIDE SEQUENCE [LARGE SCALE GENOMIC DNA]</scope>
    <source>
        <strain evidence="12">SZHN2017</strain>
        <tissue evidence="12">Muscle</tissue>
    </source>
</reference>
<keyword evidence="6 8" id="KW-0675">Receptor</keyword>
<evidence type="ECO:0000313" key="13">
    <source>
        <dbReference type="Proteomes" id="UP000245119"/>
    </source>
</evidence>
<evidence type="ECO:0000313" key="12">
    <source>
        <dbReference type="EMBL" id="PVD39445.1"/>
    </source>
</evidence>
<dbReference type="PROSITE" id="PS00237">
    <property type="entry name" value="G_PROTEIN_RECEP_F1_1"/>
    <property type="match status" value="1"/>
</dbReference>
<comment type="subcellular location">
    <subcellularLocation>
        <location evidence="1">Membrane</location>
        <topology evidence="1">Multi-pass membrane protein</topology>
    </subcellularLocation>
</comment>
<evidence type="ECO:0000256" key="10">
    <source>
        <dbReference type="SAM" id="Phobius"/>
    </source>
</evidence>
<dbReference type="PROSITE" id="PS50262">
    <property type="entry name" value="G_PROTEIN_RECEP_F1_2"/>
    <property type="match status" value="1"/>
</dbReference>
<comment type="similarity">
    <text evidence="8">Belongs to the G-protein coupled receptor 1 family.</text>
</comment>
<evidence type="ECO:0000256" key="4">
    <source>
        <dbReference type="ARBA" id="ARBA00023040"/>
    </source>
</evidence>
<dbReference type="Pfam" id="PF00001">
    <property type="entry name" value="7tm_1"/>
    <property type="match status" value="2"/>
</dbReference>
<evidence type="ECO:0000256" key="8">
    <source>
        <dbReference type="RuleBase" id="RU000688"/>
    </source>
</evidence>
<dbReference type="STRING" id="400727.A0A2T7Q193"/>
<protein>
    <recommendedName>
        <fullName evidence="11">G-protein coupled receptors family 1 profile domain-containing protein</fullName>
    </recommendedName>
</protein>
<feature type="region of interest" description="Disordered" evidence="9">
    <location>
        <begin position="203"/>
        <end position="232"/>
    </location>
</feature>
<keyword evidence="3 10" id="KW-1133">Transmembrane helix</keyword>
<dbReference type="EMBL" id="PZQS01000001">
    <property type="protein sequence ID" value="PVD39445.1"/>
    <property type="molecule type" value="Genomic_DNA"/>
</dbReference>
<feature type="domain" description="G-protein coupled receptors family 1 profile" evidence="11">
    <location>
        <begin position="93"/>
        <end position="298"/>
    </location>
</feature>
<keyword evidence="5 10" id="KW-0472">Membrane</keyword>
<dbReference type="PANTHER" id="PTHR24235:SF29">
    <property type="entry name" value="GH23382P"/>
    <property type="match status" value="1"/>
</dbReference>
<dbReference type="GO" id="GO:0005886">
    <property type="term" value="C:plasma membrane"/>
    <property type="evidence" value="ECO:0007669"/>
    <property type="project" value="TreeGrafter"/>
</dbReference>
<feature type="compositionally biased region" description="Polar residues" evidence="9">
    <location>
        <begin position="343"/>
        <end position="357"/>
    </location>
</feature>
<evidence type="ECO:0000256" key="5">
    <source>
        <dbReference type="ARBA" id="ARBA00023136"/>
    </source>
</evidence>
<dbReference type="Proteomes" id="UP000245119">
    <property type="component" value="Linkage Group LG1"/>
</dbReference>
<dbReference type="InterPro" id="IPR017452">
    <property type="entry name" value="GPCR_Rhodpsn_7TM"/>
</dbReference>
<sequence>MFLQMMNDNSLKAILRHAHVLMDDGIMMDGFDQIQILLPKAHGLLYNSSSLNDSSLDSTDTRGNVVHNTLIILAYSILSAISLFGNTLHILVEWPLGNTLCHLVTFSLMLSNYVSTFTLTAIALDRHRVVLKPLSPRMSKTMAAGILVVIWVIAILLSLPYGIYFSHRGDSPLPGSVPASQRSVPHVPHRHHRHSAVLRSLDSNRGGLRSNRAEPVVSHPRGRRHSQSADVSGRAKRKSIKLLIAVVVVFTLCWLPLILYHLLTTLHPNTEVFSYNINVYFACHWFAISSTCFNPFVYCWMNENFREEVKSRFRCCFRHPLKYLPGVKRAGLGSAGPRRQRQDTSITRSSVRSSANMHSVRRDVTLLSEQEDMMSHKQSDGFMVAESAERDEEVQDLLSMYGNGRVEYHISSAHNCIKGFTK</sequence>
<proteinExistence type="inferred from homology"/>
<dbReference type="GO" id="GO:0008188">
    <property type="term" value="F:neuropeptide receptor activity"/>
    <property type="evidence" value="ECO:0007669"/>
    <property type="project" value="TreeGrafter"/>
</dbReference>
<feature type="region of interest" description="Disordered" evidence="9">
    <location>
        <begin position="332"/>
        <end position="358"/>
    </location>
</feature>
<feature type="transmembrane region" description="Helical" evidence="10">
    <location>
        <begin position="70"/>
        <end position="91"/>
    </location>
</feature>
<dbReference type="InterPro" id="IPR000276">
    <property type="entry name" value="GPCR_Rhodpsn"/>
</dbReference>
<gene>
    <name evidence="12" type="ORF">C0Q70_02076</name>
</gene>
<keyword evidence="4 8" id="KW-0297">G-protein coupled receptor</keyword>
<evidence type="ECO:0000256" key="2">
    <source>
        <dbReference type="ARBA" id="ARBA00022692"/>
    </source>
</evidence>
<feature type="transmembrane region" description="Helical" evidence="10">
    <location>
        <begin position="144"/>
        <end position="164"/>
    </location>
</feature>
<evidence type="ECO:0000256" key="3">
    <source>
        <dbReference type="ARBA" id="ARBA00022989"/>
    </source>
</evidence>
<evidence type="ECO:0000256" key="9">
    <source>
        <dbReference type="SAM" id="MobiDB-lite"/>
    </source>
</evidence>
<dbReference type="AlphaFoldDB" id="A0A2T7Q193"/>
<evidence type="ECO:0000256" key="7">
    <source>
        <dbReference type="ARBA" id="ARBA00023224"/>
    </source>
</evidence>
<evidence type="ECO:0000259" key="11">
    <source>
        <dbReference type="PROSITE" id="PS50262"/>
    </source>
</evidence>
<dbReference type="PRINTS" id="PR00237">
    <property type="entry name" value="GPCRRHODOPSN"/>
</dbReference>
<dbReference type="GO" id="GO:0042923">
    <property type="term" value="F:neuropeptide binding"/>
    <property type="evidence" value="ECO:0007669"/>
    <property type="project" value="TreeGrafter"/>
</dbReference>
<organism evidence="12 13">
    <name type="scientific">Pomacea canaliculata</name>
    <name type="common">Golden apple snail</name>
    <dbReference type="NCBI Taxonomy" id="400727"/>
    <lineage>
        <taxon>Eukaryota</taxon>
        <taxon>Metazoa</taxon>
        <taxon>Spiralia</taxon>
        <taxon>Lophotrochozoa</taxon>
        <taxon>Mollusca</taxon>
        <taxon>Gastropoda</taxon>
        <taxon>Caenogastropoda</taxon>
        <taxon>Architaenioglossa</taxon>
        <taxon>Ampullarioidea</taxon>
        <taxon>Ampullariidae</taxon>
        <taxon>Pomacea</taxon>
    </lineage>
</organism>
<feature type="transmembrane region" description="Helical" evidence="10">
    <location>
        <begin position="103"/>
        <end position="124"/>
    </location>
</feature>
<evidence type="ECO:0000256" key="1">
    <source>
        <dbReference type="ARBA" id="ARBA00004141"/>
    </source>
</evidence>
<evidence type="ECO:0000256" key="6">
    <source>
        <dbReference type="ARBA" id="ARBA00023170"/>
    </source>
</evidence>
<feature type="transmembrane region" description="Helical" evidence="10">
    <location>
        <begin position="242"/>
        <end position="263"/>
    </location>
</feature>
<dbReference type="Gene3D" id="1.20.1070.10">
    <property type="entry name" value="Rhodopsin 7-helix transmembrane proteins"/>
    <property type="match status" value="2"/>
</dbReference>
<dbReference type="GO" id="GO:0043005">
    <property type="term" value="C:neuron projection"/>
    <property type="evidence" value="ECO:0007669"/>
    <property type="project" value="TreeGrafter"/>
</dbReference>
<feature type="transmembrane region" description="Helical" evidence="10">
    <location>
        <begin position="275"/>
        <end position="301"/>
    </location>
</feature>
<keyword evidence="2 8" id="KW-0812">Transmembrane</keyword>
<dbReference type="OrthoDB" id="10037617at2759"/>
<dbReference type="PANTHER" id="PTHR24235">
    <property type="entry name" value="NEUROPEPTIDE Y RECEPTOR"/>
    <property type="match status" value="1"/>
</dbReference>
<name>A0A2T7Q193_POMCA</name>
<keyword evidence="7 8" id="KW-0807">Transducer</keyword>